<dbReference type="InterPro" id="IPR012675">
    <property type="entry name" value="Beta-grasp_dom_sf"/>
</dbReference>
<dbReference type="AlphaFoldDB" id="A7HZN9"/>
<dbReference type="Pfam" id="PF02597">
    <property type="entry name" value="ThiS"/>
    <property type="match status" value="1"/>
</dbReference>
<dbReference type="HOGENOM" id="CLU_2699653_0_0_7"/>
<protein>
    <submittedName>
        <fullName evidence="1">Conserved domain protein</fullName>
    </submittedName>
</protein>
<gene>
    <name evidence="1" type="ordered locus">CHAB381_0117</name>
</gene>
<dbReference type="STRING" id="360107.CHAB381_0117"/>
<reference evidence="2" key="1">
    <citation type="submission" date="2007-07" db="EMBL/GenBank/DDBJ databases">
        <title>Complete genome sequence of Campylobacter hominis ATCC BAA-381, a commensal isolated from the human gastrointestinal tract.</title>
        <authorList>
            <person name="Fouts D.E."/>
            <person name="Mongodin E.F."/>
            <person name="Puiu D."/>
            <person name="Sebastian Y."/>
            <person name="Miller W.G."/>
            <person name="Mandrell R.E."/>
            <person name="Nelson K.E."/>
        </authorList>
    </citation>
    <scope>NUCLEOTIDE SEQUENCE [LARGE SCALE GENOMIC DNA]</scope>
    <source>
        <strain evidence="2">ATCC BAA-381 / LMG 19568 / NCTC 13146 / CH001A</strain>
    </source>
</reference>
<dbReference type="RefSeq" id="WP_011991577.1">
    <property type="nucleotide sequence ID" value="NC_009714.1"/>
</dbReference>
<evidence type="ECO:0000313" key="1">
    <source>
        <dbReference type="EMBL" id="ABS51767.1"/>
    </source>
</evidence>
<dbReference type="Gene3D" id="3.10.20.30">
    <property type="match status" value="1"/>
</dbReference>
<dbReference type="KEGG" id="cha:CHAB381_0117"/>
<keyword evidence="2" id="KW-1185">Reference proteome</keyword>
<dbReference type="OrthoDB" id="5339935at2"/>
<accession>A7HZN9</accession>
<dbReference type="eggNOG" id="COG1977">
    <property type="taxonomic scope" value="Bacteria"/>
</dbReference>
<evidence type="ECO:0000313" key="2">
    <source>
        <dbReference type="Proteomes" id="UP000002407"/>
    </source>
</evidence>
<dbReference type="SUPFAM" id="SSF54285">
    <property type="entry name" value="MoaD/ThiS"/>
    <property type="match status" value="1"/>
</dbReference>
<organism evidence="1 2">
    <name type="scientific">Campylobacter hominis (strain ATCC BAA-381 / DSM 21671 / CCUG 45161 / LMG 19568 / NCTC 13146 / CH001A)</name>
    <dbReference type="NCBI Taxonomy" id="360107"/>
    <lineage>
        <taxon>Bacteria</taxon>
        <taxon>Pseudomonadati</taxon>
        <taxon>Campylobacterota</taxon>
        <taxon>Epsilonproteobacteria</taxon>
        <taxon>Campylobacterales</taxon>
        <taxon>Campylobacteraceae</taxon>
        <taxon>Campylobacter</taxon>
    </lineage>
</organism>
<dbReference type="InterPro" id="IPR003749">
    <property type="entry name" value="ThiS/MoaD-like"/>
</dbReference>
<name>A7HZN9_CAMHC</name>
<proteinExistence type="predicted"/>
<dbReference type="InterPro" id="IPR016155">
    <property type="entry name" value="Mopterin_synth/thiamin_S_b"/>
</dbReference>
<dbReference type="Proteomes" id="UP000002407">
    <property type="component" value="Chromosome"/>
</dbReference>
<sequence>MVKVEFLGPINKEPIELEISNLSQLREILQKDENVKPWLETSAIAVNDKIVFSKNFKLENGDKIAILPPVCGG</sequence>
<dbReference type="EMBL" id="CP000776">
    <property type="protein sequence ID" value="ABS51767.1"/>
    <property type="molecule type" value="Genomic_DNA"/>
</dbReference>